<dbReference type="PANTHER" id="PTHR21058:SF0">
    <property type="entry name" value="6,7-DIMETHYL-8-RIBITYLLUMAZINE SYNTHASE"/>
    <property type="match status" value="1"/>
</dbReference>
<accession>A0A7W5Z511</accession>
<comment type="pathway">
    <text evidence="1 7">Cofactor biosynthesis; riboflavin biosynthesis; riboflavin from 2-hydroxy-3-oxobutyl phosphate and 5-amino-6-(D-ribitylamino)uracil: step 1/2.</text>
</comment>
<feature type="active site" description="Proton donor" evidence="7">
    <location>
        <position position="91"/>
    </location>
</feature>
<keyword evidence="5 7" id="KW-0808">Transferase</keyword>
<dbReference type="EMBL" id="JACICC010000005">
    <property type="protein sequence ID" value="MBB3810311.1"/>
    <property type="molecule type" value="Genomic_DNA"/>
</dbReference>
<comment type="catalytic activity">
    <reaction evidence="6 7">
        <text>(2S)-2-hydroxy-3-oxobutyl phosphate + 5-amino-6-(D-ribitylamino)uracil = 6,7-dimethyl-8-(1-D-ribityl)lumazine + phosphate + 2 H2O + H(+)</text>
        <dbReference type="Rhea" id="RHEA:26152"/>
        <dbReference type="ChEBI" id="CHEBI:15377"/>
        <dbReference type="ChEBI" id="CHEBI:15378"/>
        <dbReference type="ChEBI" id="CHEBI:15934"/>
        <dbReference type="ChEBI" id="CHEBI:43474"/>
        <dbReference type="ChEBI" id="CHEBI:58201"/>
        <dbReference type="ChEBI" id="CHEBI:58830"/>
        <dbReference type="EC" id="2.5.1.78"/>
    </reaction>
</comment>
<feature type="binding site" evidence="7">
    <location>
        <begin position="58"/>
        <end position="60"/>
    </location>
    <ligand>
        <name>5-amino-6-(D-ribitylamino)uracil</name>
        <dbReference type="ChEBI" id="CHEBI:15934"/>
    </ligand>
</feature>
<dbReference type="InterPro" id="IPR036467">
    <property type="entry name" value="LS/RS_sf"/>
</dbReference>
<dbReference type="Gene3D" id="3.40.50.960">
    <property type="entry name" value="Lumazine/riboflavin synthase"/>
    <property type="match status" value="1"/>
</dbReference>
<feature type="binding site" evidence="7">
    <location>
        <position position="116"/>
    </location>
    <ligand>
        <name>5-amino-6-(D-ribitylamino)uracil</name>
        <dbReference type="ChEBI" id="CHEBI:15934"/>
    </ligand>
</feature>
<evidence type="ECO:0000256" key="4">
    <source>
        <dbReference type="ARBA" id="ARBA00022619"/>
    </source>
</evidence>
<dbReference type="GO" id="GO:0009231">
    <property type="term" value="P:riboflavin biosynthetic process"/>
    <property type="evidence" value="ECO:0007669"/>
    <property type="project" value="UniProtKB-UniRule"/>
</dbReference>
<keyword evidence="9" id="KW-1185">Reference proteome</keyword>
<evidence type="ECO:0000256" key="5">
    <source>
        <dbReference type="ARBA" id="ARBA00022679"/>
    </source>
</evidence>
<reference evidence="8 9" key="1">
    <citation type="submission" date="2020-08" db="EMBL/GenBank/DDBJ databases">
        <title>Genomic Encyclopedia of Type Strains, Phase IV (KMG-IV): sequencing the most valuable type-strain genomes for metagenomic binning, comparative biology and taxonomic classification.</title>
        <authorList>
            <person name="Goeker M."/>
        </authorList>
    </citation>
    <scope>NUCLEOTIDE SEQUENCE [LARGE SCALE GENOMIC DNA]</scope>
    <source>
        <strain evidence="8 9">DSM 28760</strain>
    </source>
</reference>
<comment type="similarity">
    <text evidence="2 7">Belongs to the DMRL synthase family.</text>
</comment>
<gene>
    <name evidence="7" type="primary">ribH</name>
    <name evidence="8" type="ORF">FHS81_002407</name>
</gene>
<dbReference type="Pfam" id="PF00885">
    <property type="entry name" value="DMRL_synthase"/>
    <property type="match status" value="1"/>
</dbReference>
<dbReference type="HAMAP" id="MF_00178">
    <property type="entry name" value="Lumazine_synth"/>
    <property type="match status" value="1"/>
</dbReference>
<dbReference type="GO" id="GO:0000906">
    <property type="term" value="F:6,7-dimethyl-8-ribityllumazine synthase activity"/>
    <property type="evidence" value="ECO:0007669"/>
    <property type="project" value="UniProtKB-UniRule"/>
</dbReference>
<protein>
    <recommendedName>
        <fullName evidence="3 7">6,7-dimethyl-8-ribityllumazine synthase</fullName>
        <shortName evidence="7">DMRL synthase</shortName>
        <shortName evidence="7">LS</shortName>
        <shortName evidence="7">Lumazine synthase</shortName>
        <ecNumber evidence="3 7">2.5.1.78</ecNumber>
    </recommendedName>
</protein>
<feature type="binding site" evidence="7">
    <location>
        <position position="27"/>
    </location>
    <ligand>
        <name>5-amino-6-(D-ribitylamino)uracil</name>
        <dbReference type="ChEBI" id="CHEBI:15934"/>
    </ligand>
</feature>
<dbReference type="GO" id="GO:0009349">
    <property type="term" value="C:riboflavin synthase complex"/>
    <property type="evidence" value="ECO:0007669"/>
    <property type="project" value="UniProtKB-UniRule"/>
</dbReference>
<evidence type="ECO:0000256" key="3">
    <source>
        <dbReference type="ARBA" id="ARBA00012664"/>
    </source>
</evidence>
<evidence type="ECO:0000313" key="9">
    <source>
        <dbReference type="Proteomes" id="UP000537592"/>
    </source>
</evidence>
<dbReference type="EC" id="2.5.1.78" evidence="3 7"/>
<evidence type="ECO:0000256" key="7">
    <source>
        <dbReference type="HAMAP-Rule" id="MF_00178"/>
    </source>
</evidence>
<evidence type="ECO:0000256" key="2">
    <source>
        <dbReference type="ARBA" id="ARBA00007424"/>
    </source>
</evidence>
<evidence type="ECO:0000313" key="8">
    <source>
        <dbReference type="EMBL" id="MBB3810311.1"/>
    </source>
</evidence>
<comment type="function">
    <text evidence="7">Catalyzes the formation of 6,7-dimethyl-8-ribityllumazine by condensation of 5-amino-6-(D-ribitylamino)uracil with 3,4-dihydroxy-2-butanone 4-phosphate. This is the penultimate step in the biosynthesis of riboflavin.</text>
</comment>
<feature type="binding site" evidence="7">
    <location>
        <begin position="88"/>
        <end position="89"/>
    </location>
    <ligand>
        <name>(2S)-2-hydroxy-3-oxobutyl phosphate</name>
        <dbReference type="ChEBI" id="CHEBI:58830"/>
    </ligand>
</feature>
<organism evidence="8 9">
    <name type="scientific">Pseudochelatococcus contaminans</name>
    <dbReference type="NCBI Taxonomy" id="1538103"/>
    <lineage>
        <taxon>Bacteria</taxon>
        <taxon>Pseudomonadati</taxon>
        <taxon>Pseudomonadota</taxon>
        <taxon>Alphaproteobacteria</taxon>
        <taxon>Hyphomicrobiales</taxon>
        <taxon>Chelatococcaceae</taxon>
        <taxon>Pseudochelatococcus</taxon>
    </lineage>
</organism>
<dbReference type="PANTHER" id="PTHR21058">
    <property type="entry name" value="6,7-DIMETHYL-8-RIBITYLLUMAZINE SYNTHASE DMRL SYNTHASE LUMAZINE SYNTHASE"/>
    <property type="match status" value="1"/>
</dbReference>
<feature type="binding site" evidence="7">
    <location>
        <begin position="83"/>
        <end position="85"/>
    </location>
    <ligand>
        <name>5-amino-6-(D-ribitylamino)uracil</name>
        <dbReference type="ChEBI" id="CHEBI:15934"/>
    </ligand>
</feature>
<sequence length="162" mass="17027">MAQSIRLTDDDFSAVSGARVLIVEARYYADIADELLQGAREVLEAAGADIEVITVPGALEIAPAIAIALEEGLDVDAAVALGTVIRGETSHYDIVAGESSRALTELALDYVLPIGNGILTVENVEQAWVRARVKADNKGGFAARAALSLVAIRRQIADKVEG</sequence>
<dbReference type="UniPathway" id="UPA00275">
    <property type="reaction ID" value="UER00404"/>
</dbReference>
<evidence type="ECO:0000256" key="6">
    <source>
        <dbReference type="ARBA" id="ARBA00048785"/>
    </source>
</evidence>
<dbReference type="AlphaFoldDB" id="A0A7W5Z511"/>
<proteinExistence type="inferred from homology"/>
<dbReference type="GO" id="GO:0005829">
    <property type="term" value="C:cytosol"/>
    <property type="evidence" value="ECO:0007669"/>
    <property type="project" value="TreeGrafter"/>
</dbReference>
<dbReference type="Proteomes" id="UP000537592">
    <property type="component" value="Unassembled WGS sequence"/>
</dbReference>
<feature type="binding site" evidence="7">
    <location>
        <position position="130"/>
    </location>
    <ligand>
        <name>(2S)-2-hydroxy-3-oxobutyl phosphate</name>
        <dbReference type="ChEBI" id="CHEBI:58830"/>
    </ligand>
</feature>
<dbReference type="NCBIfam" id="TIGR00114">
    <property type="entry name" value="lumazine-synth"/>
    <property type="match status" value="1"/>
</dbReference>
<evidence type="ECO:0000256" key="1">
    <source>
        <dbReference type="ARBA" id="ARBA00004917"/>
    </source>
</evidence>
<dbReference type="RefSeq" id="WP_183753230.1">
    <property type="nucleotide sequence ID" value="NZ_JACICC010000005.1"/>
</dbReference>
<dbReference type="CDD" id="cd09209">
    <property type="entry name" value="Lumazine_synthase-I"/>
    <property type="match status" value="1"/>
</dbReference>
<name>A0A7W5Z511_9HYPH</name>
<dbReference type="SUPFAM" id="SSF52121">
    <property type="entry name" value="Lumazine synthase"/>
    <property type="match status" value="1"/>
</dbReference>
<dbReference type="InterPro" id="IPR002180">
    <property type="entry name" value="LS/RS"/>
</dbReference>
<dbReference type="InterPro" id="IPR034964">
    <property type="entry name" value="LS"/>
</dbReference>
<comment type="caution">
    <text evidence="8">The sequence shown here is derived from an EMBL/GenBank/DDBJ whole genome shotgun (WGS) entry which is preliminary data.</text>
</comment>
<keyword evidence="4 7" id="KW-0686">Riboflavin biosynthesis</keyword>